<proteinExistence type="predicted"/>
<evidence type="ECO:0000313" key="2">
    <source>
        <dbReference type="Proteomes" id="UP001296776"/>
    </source>
</evidence>
<dbReference type="AlphaFoldDB" id="A0AAJ0X898"/>
<dbReference type="EMBL" id="NRSJ01000004">
    <property type="protein sequence ID" value="MBK1703729.1"/>
    <property type="molecule type" value="Genomic_DNA"/>
</dbReference>
<accession>A0AAJ0X898</accession>
<evidence type="ECO:0008006" key="3">
    <source>
        <dbReference type="Google" id="ProtNLM"/>
    </source>
</evidence>
<comment type="caution">
    <text evidence="1">The sequence shown here is derived from an EMBL/GenBank/DDBJ whole genome shotgun (WGS) entry which is preliminary data.</text>
</comment>
<gene>
    <name evidence="1" type="ORF">CKO40_04000</name>
</gene>
<reference evidence="1" key="1">
    <citation type="submission" date="2017-08" db="EMBL/GenBank/DDBJ databases">
        <authorList>
            <person name="Imhoff J.F."/>
            <person name="Rahn T."/>
            <person name="Kuenzel S."/>
            <person name="Neulinger S.C."/>
        </authorList>
    </citation>
    <scope>NUCLEOTIDE SEQUENCE</scope>
    <source>
        <strain evidence="1">DSM 11080</strain>
    </source>
</reference>
<name>A0AAJ0X898_9GAMM</name>
<protein>
    <recommendedName>
        <fullName evidence="3">BrnT family toxin</fullName>
    </recommendedName>
</protein>
<organism evidence="1 2">
    <name type="scientific">Halochromatium glycolicum</name>
    <dbReference type="NCBI Taxonomy" id="85075"/>
    <lineage>
        <taxon>Bacteria</taxon>
        <taxon>Pseudomonadati</taxon>
        <taxon>Pseudomonadota</taxon>
        <taxon>Gammaproteobacteria</taxon>
        <taxon>Chromatiales</taxon>
        <taxon>Chromatiaceae</taxon>
        <taxon>Halochromatium</taxon>
    </lineage>
</organism>
<keyword evidence="2" id="KW-1185">Reference proteome</keyword>
<dbReference type="Proteomes" id="UP001296776">
    <property type="component" value="Unassembled WGS sequence"/>
</dbReference>
<evidence type="ECO:0000313" key="1">
    <source>
        <dbReference type="EMBL" id="MBK1703729.1"/>
    </source>
</evidence>
<reference evidence="1" key="2">
    <citation type="journal article" date="2020" name="Microorganisms">
        <title>Osmotic Adaptation and Compatible Solute Biosynthesis of Phototrophic Bacteria as Revealed from Genome Analyses.</title>
        <authorList>
            <person name="Imhoff J.F."/>
            <person name="Rahn T."/>
            <person name="Kunzel S."/>
            <person name="Keller A."/>
            <person name="Neulinger S.C."/>
        </authorList>
    </citation>
    <scope>NUCLEOTIDE SEQUENCE</scope>
    <source>
        <strain evidence="1">DSM 11080</strain>
    </source>
</reference>
<sequence length="93" mass="10787">MIKQLLWPESRVDHLARHGVDPDEFEEVCFGRSMVLKAKSEGDNPVYHVLGETLGGRHLLCIVISFPDGMGYPVTARTMTDRERKRYQQWKTR</sequence>